<dbReference type="GO" id="GO:0106430">
    <property type="term" value="F:dihydroorotate dehydrogenase (quinone) activity"/>
    <property type="evidence" value="ECO:0007669"/>
    <property type="project" value="UniProtKB-EC"/>
</dbReference>
<dbReference type="InterPro" id="IPR005719">
    <property type="entry name" value="Dihydroorotate_DH_2"/>
</dbReference>
<dbReference type="PROSITE" id="PS00911">
    <property type="entry name" value="DHODEHASE_1"/>
    <property type="match status" value="1"/>
</dbReference>
<keyword evidence="13 16" id="KW-0496">Mitochondrion</keyword>
<keyword evidence="8" id="KW-0812">Transmembrane</keyword>
<reference evidence="18 19" key="1">
    <citation type="journal article" date="2021" name="BMC Biol.">
        <title>Horizontally acquired antibacterial genes associated with adaptive radiation of ladybird beetles.</title>
        <authorList>
            <person name="Li H.S."/>
            <person name="Tang X.F."/>
            <person name="Huang Y.H."/>
            <person name="Xu Z.Y."/>
            <person name="Chen M.L."/>
            <person name="Du X.Y."/>
            <person name="Qiu B.Y."/>
            <person name="Chen P.T."/>
            <person name="Zhang W."/>
            <person name="Slipinski A."/>
            <person name="Escalona H.E."/>
            <person name="Waterhouse R.M."/>
            <person name="Zwick A."/>
            <person name="Pang H."/>
        </authorList>
    </citation>
    <scope>NUCLEOTIDE SEQUENCE [LARGE SCALE GENOMIC DNA]</scope>
    <source>
        <strain evidence="18">SYSU2018</strain>
    </source>
</reference>
<accession>A0ABD2NE85</accession>
<keyword evidence="9 16" id="KW-0999">Mitochondrion inner membrane</keyword>
<comment type="catalytic activity">
    <reaction evidence="15 16">
        <text>(S)-dihydroorotate + a quinone = orotate + a quinol</text>
        <dbReference type="Rhea" id="RHEA:30187"/>
        <dbReference type="ChEBI" id="CHEBI:24646"/>
        <dbReference type="ChEBI" id="CHEBI:30839"/>
        <dbReference type="ChEBI" id="CHEBI:30864"/>
        <dbReference type="ChEBI" id="CHEBI:132124"/>
        <dbReference type="EC" id="1.3.5.2"/>
    </reaction>
</comment>
<evidence type="ECO:0000256" key="7">
    <source>
        <dbReference type="ARBA" id="ARBA00022643"/>
    </source>
</evidence>
<dbReference type="PANTHER" id="PTHR48109">
    <property type="entry name" value="DIHYDROOROTATE DEHYDROGENASE (QUINONE), MITOCHONDRIAL-RELATED"/>
    <property type="match status" value="1"/>
</dbReference>
<sequence>MSFQNKLAQMMKLCGLGFGTFSALCIYNEDVKFYKNCLMPFVHLLGPEEAHRFSVIINKYRLLPSSKYVDPDSLKVVAFNRIFKNPIGLAAGYDKNAEAVYGINELGFGFVEVGSVTPLPQLGNEKPRVFRLKDDCAVINRYGFNSDGHEKVLQRMYEIRQNMFDGVIGVNLGKNKMSLDPVGDYVTGILKFGPVADYLVINISSPNTPGLRNMQNKKELYDLLVPVVQAANRVPNRPALLLKLAPDLSYEERKDVADIIMKKECKVDGLIISNTTVSRPDSLSCKKEAMETGGLSGKPLKNMSTQMVADMYKLTNGMPIIGVGGISSGEDAYEKIKAGATVVQIYTAMVYEGPALVTQIKKDLVKLLADDGYRNITEAIGKSK</sequence>
<gene>
    <name evidence="18" type="ORF">HHI36_012351</name>
</gene>
<dbReference type="InterPro" id="IPR001295">
    <property type="entry name" value="Dihydroorotate_DH_CS"/>
</dbReference>
<dbReference type="PANTHER" id="PTHR48109:SF4">
    <property type="entry name" value="DIHYDROOROTATE DEHYDROGENASE (QUINONE), MITOCHONDRIAL"/>
    <property type="match status" value="1"/>
</dbReference>
<evidence type="ECO:0000256" key="16">
    <source>
        <dbReference type="RuleBase" id="RU361255"/>
    </source>
</evidence>
<evidence type="ECO:0000313" key="18">
    <source>
        <dbReference type="EMBL" id="KAL3276991.1"/>
    </source>
</evidence>
<name>A0ABD2NE85_9CUCU</name>
<evidence type="ECO:0000256" key="15">
    <source>
        <dbReference type="ARBA" id="ARBA00048639"/>
    </source>
</evidence>
<dbReference type="CDD" id="cd04738">
    <property type="entry name" value="DHOD_2_like"/>
    <property type="match status" value="1"/>
</dbReference>
<protein>
    <recommendedName>
        <fullName evidence="5 16">Dihydroorotate dehydrogenase (quinone), mitochondrial</fullName>
        <shortName evidence="16">DHOdehase</shortName>
        <ecNumber evidence="4 16">1.3.5.2</ecNumber>
    </recommendedName>
</protein>
<proteinExistence type="inferred from homology"/>
<evidence type="ECO:0000259" key="17">
    <source>
        <dbReference type="Pfam" id="PF01180"/>
    </source>
</evidence>
<evidence type="ECO:0000256" key="9">
    <source>
        <dbReference type="ARBA" id="ARBA00022792"/>
    </source>
</evidence>
<dbReference type="PROSITE" id="PS00912">
    <property type="entry name" value="DHODEHASE_2"/>
    <property type="match status" value="1"/>
</dbReference>
<dbReference type="GO" id="GO:0005743">
    <property type="term" value="C:mitochondrial inner membrane"/>
    <property type="evidence" value="ECO:0007669"/>
    <property type="project" value="UniProtKB-SubCell"/>
</dbReference>
<dbReference type="SUPFAM" id="SSF51395">
    <property type="entry name" value="FMN-linked oxidoreductases"/>
    <property type="match status" value="1"/>
</dbReference>
<evidence type="ECO:0000256" key="1">
    <source>
        <dbReference type="ARBA" id="ARBA00004434"/>
    </source>
</evidence>
<comment type="pathway">
    <text evidence="2 16">Pyrimidine metabolism; UMP biosynthesis via de novo pathway; orotate from (S)-dihydroorotate (quinone route): step 1/1.</text>
</comment>
<dbReference type="Pfam" id="PF01180">
    <property type="entry name" value="DHO_dh"/>
    <property type="match status" value="1"/>
</dbReference>
<keyword evidence="7 16" id="KW-0288">FMN</keyword>
<evidence type="ECO:0000256" key="8">
    <source>
        <dbReference type="ARBA" id="ARBA00022692"/>
    </source>
</evidence>
<evidence type="ECO:0000256" key="10">
    <source>
        <dbReference type="ARBA" id="ARBA00022946"/>
    </source>
</evidence>
<comment type="subcellular location">
    <subcellularLocation>
        <location evidence="1 16">Mitochondrion inner membrane</location>
        <topology evidence="1 16">Single-pass membrane protein</topology>
    </subcellularLocation>
</comment>
<evidence type="ECO:0000256" key="4">
    <source>
        <dbReference type="ARBA" id="ARBA00012791"/>
    </source>
</evidence>
<dbReference type="InterPro" id="IPR005720">
    <property type="entry name" value="Dihydroorotate_DH_cat"/>
</dbReference>
<evidence type="ECO:0000256" key="14">
    <source>
        <dbReference type="ARBA" id="ARBA00023136"/>
    </source>
</evidence>
<comment type="cofactor">
    <cofactor evidence="16">
        <name>FMN</name>
        <dbReference type="ChEBI" id="CHEBI:58210"/>
    </cofactor>
    <text evidence="16">Binds 1 FMN per subunit.</text>
</comment>
<dbReference type="NCBIfam" id="NF003652">
    <property type="entry name" value="PRK05286.2-5"/>
    <property type="match status" value="1"/>
</dbReference>
<dbReference type="NCBIfam" id="TIGR01036">
    <property type="entry name" value="pyrD_sub2"/>
    <property type="match status" value="1"/>
</dbReference>
<evidence type="ECO:0000313" key="19">
    <source>
        <dbReference type="Proteomes" id="UP001516400"/>
    </source>
</evidence>
<organism evidence="18 19">
    <name type="scientific">Cryptolaemus montrouzieri</name>
    <dbReference type="NCBI Taxonomy" id="559131"/>
    <lineage>
        <taxon>Eukaryota</taxon>
        <taxon>Metazoa</taxon>
        <taxon>Ecdysozoa</taxon>
        <taxon>Arthropoda</taxon>
        <taxon>Hexapoda</taxon>
        <taxon>Insecta</taxon>
        <taxon>Pterygota</taxon>
        <taxon>Neoptera</taxon>
        <taxon>Endopterygota</taxon>
        <taxon>Coleoptera</taxon>
        <taxon>Polyphaga</taxon>
        <taxon>Cucujiformia</taxon>
        <taxon>Coccinelloidea</taxon>
        <taxon>Coccinellidae</taxon>
        <taxon>Scymninae</taxon>
        <taxon>Scymnini</taxon>
        <taxon>Cryptolaemus</taxon>
    </lineage>
</organism>
<dbReference type="Proteomes" id="UP001516400">
    <property type="component" value="Unassembled WGS sequence"/>
</dbReference>
<evidence type="ECO:0000256" key="12">
    <source>
        <dbReference type="ARBA" id="ARBA00023002"/>
    </source>
</evidence>
<dbReference type="EC" id="1.3.5.2" evidence="4 16"/>
<feature type="domain" description="Dihydroorotate dehydrogenase catalytic" evidence="17">
    <location>
        <begin position="74"/>
        <end position="368"/>
    </location>
</feature>
<keyword evidence="10" id="KW-0809">Transit peptide</keyword>
<evidence type="ECO:0000256" key="11">
    <source>
        <dbReference type="ARBA" id="ARBA00022989"/>
    </source>
</evidence>
<dbReference type="InterPro" id="IPR013785">
    <property type="entry name" value="Aldolase_TIM"/>
</dbReference>
<keyword evidence="19" id="KW-1185">Reference proteome</keyword>
<evidence type="ECO:0000256" key="3">
    <source>
        <dbReference type="ARBA" id="ARBA00005359"/>
    </source>
</evidence>
<comment type="similarity">
    <text evidence="3 16">Belongs to the dihydroorotate dehydrogenase family. Type 2 subfamily.</text>
</comment>
<comment type="caution">
    <text evidence="18">The sequence shown here is derived from an EMBL/GenBank/DDBJ whole genome shotgun (WGS) entry which is preliminary data.</text>
</comment>
<dbReference type="Gene3D" id="3.20.20.70">
    <property type="entry name" value="Aldolase class I"/>
    <property type="match status" value="1"/>
</dbReference>
<evidence type="ECO:0000256" key="6">
    <source>
        <dbReference type="ARBA" id="ARBA00022630"/>
    </source>
</evidence>
<dbReference type="InterPro" id="IPR050074">
    <property type="entry name" value="DHO_dehydrogenase"/>
</dbReference>
<keyword evidence="6 16" id="KW-0285">Flavoprotein</keyword>
<dbReference type="FunFam" id="3.20.20.70:FF:000066">
    <property type="entry name" value="Dihydroorotate dehydrogenase (quinone), mitochondrial"/>
    <property type="match status" value="1"/>
</dbReference>
<evidence type="ECO:0000256" key="13">
    <source>
        <dbReference type="ARBA" id="ARBA00023128"/>
    </source>
</evidence>
<evidence type="ECO:0000256" key="5">
    <source>
        <dbReference type="ARBA" id="ARBA00017599"/>
    </source>
</evidence>
<keyword evidence="14" id="KW-0472">Membrane</keyword>
<dbReference type="EMBL" id="JABFTP020000103">
    <property type="protein sequence ID" value="KAL3276991.1"/>
    <property type="molecule type" value="Genomic_DNA"/>
</dbReference>
<keyword evidence="11" id="KW-1133">Transmembrane helix</keyword>
<dbReference type="AlphaFoldDB" id="A0ABD2NE85"/>
<dbReference type="NCBIfam" id="NF003645">
    <property type="entry name" value="PRK05286.1-2"/>
    <property type="match status" value="1"/>
</dbReference>
<evidence type="ECO:0000256" key="2">
    <source>
        <dbReference type="ARBA" id="ARBA00005161"/>
    </source>
</evidence>
<keyword evidence="12 16" id="KW-0560">Oxidoreductase</keyword>